<keyword evidence="2" id="KW-1185">Reference proteome</keyword>
<name>A0A0D9ZNJ6_9ORYZ</name>
<sequence>MEPRDYRVNSIKSLAAGPLQCHATIPWVVGPAFWSYGIITVMRFHPAGRESRSSPISIKRNDRIIVSGSRQQINFLRSPGAPSHHG</sequence>
<dbReference type="Gramene" id="OGLUM04G19830.1">
    <property type="protein sequence ID" value="OGLUM04G19830.1"/>
    <property type="gene ID" value="OGLUM04G19830"/>
</dbReference>
<reference evidence="1" key="1">
    <citation type="submission" date="2015-04" db="UniProtKB">
        <authorList>
            <consortium name="EnsemblPlants"/>
        </authorList>
    </citation>
    <scope>IDENTIFICATION</scope>
</reference>
<protein>
    <submittedName>
        <fullName evidence="1">Uncharacterized protein</fullName>
    </submittedName>
</protein>
<dbReference type="AlphaFoldDB" id="A0A0D9ZNJ6"/>
<reference evidence="1" key="2">
    <citation type="submission" date="2018-05" db="EMBL/GenBank/DDBJ databases">
        <title>OgluRS3 (Oryza glumaepatula Reference Sequence Version 3).</title>
        <authorList>
            <person name="Zhang J."/>
            <person name="Kudrna D."/>
            <person name="Lee S."/>
            <person name="Talag J."/>
            <person name="Welchert J."/>
            <person name="Wing R.A."/>
        </authorList>
    </citation>
    <scope>NUCLEOTIDE SEQUENCE [LARGE SCALE GENOMIC DNA]</scope>
</reference>
<organism evidence="1">
    <name type="scientific">Oryza glumipatula</name>
    <dbReference type="NCBI Taxonomy" id="40148"/>
    <lineage>
        <taxon>Eukaryota</taxon>
        <taxon>Viridiplantae</taxon>
        <taxon>Streptophyta</taxon>
        <taxon>Embryophyta</taxon>
        <taxon>Tracheophyta</taxon>
        <taxon>Spermatophyta</taxon>
        <taxon>Magnoliopsida</taxon>
        <taxon>Liliopsida</taxon>
        <taxon>Poales</taxon>
        <taxon>Poaceae</taxon>
        <taxon>BOP clade</taxon>
        <taxon>Oryzoideae</taxon>
        <taxon>Oryzeae</taxon>
        <taxon>Oryzinae</taxon>
        <taxon>Oryza</taxon>
    </lineage>
</organism>
<accession>A0A0D9ZNJ6</accession>
<evidence type="ECO:0000313" key="2">
    <source>
        <dbReference type="Proteomes" id="UP000026961"/>
    </source>
</evidence>
<evidence type="ECO:0000313" key="1">
    <source>
        <dbReference type="EnsemblPlants" id="OGLUM04G19830.1"/>
    </source>
</evidence>
<dbReference type="EnsemblPlants" id="OGLUM04G19830.1">
    <property type="protein sequence ID" value="OGLUM04G19830.1"/>
    <property type="gene ID" value="OGLUM04G19830"/>
</dbReference>
<dbReference type="Proteomes" id="UP000026961">
    <property type="component" value="Chromosome 4"/>
</dbReference>
<proteinExistence type="predicted"/>
<dbReference type="HOGENOM" id="CLU_2501793_0_0_1"/>